<proteinExistence type="predicted"/>
<dbReference type="Proteomes" id="UP000494205">
    <property type="component" value="Unassembled WGS sequence"/>
</dbReference>
<protein>
    <submittedName>
        <fullName evidence="1">Uncharacterized protein</fullName>
    </submittedName>
</protein>
<sequence length="83" mass="9365">MVGAEIRPRIDACMNVGSHIAKMRRMTALRARLDPLVDFELWFWSKLTAGVNMFNATFHLVALNRDDPAFSTIPGVHVVQQPD</sequence>
<reference evidence="1 2" key="1">
    <citation type="submission" date="2020-04" db="EMBL/GenBank/DDBJ databases">
        <authorList>
            <person name="De Canck E."/>
        </authorList>
    </citation>
    <scope>NUCLEOTIDE SEQUENCE [LARGE SCALE GENOMIC DNA]</scope>
    <source>
        <strain evidence="1 2">LMG 27174</strain>
    </source>
</reference>
<evidence type="ECO:0000313" key="1">
    <source>
        <dbReference type="EMBL" id="CAB3741264.1"/>
    </source>
</evidence>
<organism evidence="1 2">
    <name type="scientific">Paraburkholderia rhynchosiae</name>
    <dbReference type="NCBI Taxonomy" id="487049"/>
    <lineage>
        <taxon>Bacteria</taxon>
        <taxon>Pseudomonadati</taxon>
        <taxon>Pseudomonadota</taxon>
        <taxon>Betaproteobacteria</taxon>
        <taxon>Burkholderiales</taxon>
        <taxon>Burkholderiaceae</taxon>
        <taxon>Paraburkholderia</taxon>
    </lineage>
</organism>
<evidence type="ECO:0000313" key="2">
    <source>
        <dbReference type="Proteomes" id="UP000494205"/>
    </source>
</evidence>
<dbReference type="AlphaFoldDB" id="A0A6J5CQ22"/>
<name>A0A6J5CQ22_9BURK</name>
<accession>A0A6J5CQ22</accession>
<dbReference type="EMBL" id="CADIJZ010000046">
    <property type="protein sequence ID" value="CAB3741264.1"/>
    <property type="molecule type" value="Genomic_DNA"/>
</dbReference>
<gene>
    <name evidence="1" type="ORF">LMG27174_06740</name>
</gene>